<evidence type="ECO:0000256" key="3">
    <source>
        <dbReference type="ARBA" id="ARBA00022576"/>
    </source>
</evidence>
<dbReference type="EMBL" id="CP031229">
    <property type="protein sequence ID" value="AXH96285.1"/>
    <property type="molecule type" value="Genomic_DNA"/>
</dbReference>
<keyword evidence="9" id="KW-1185">Reference proteome</keyword>
<dbReference type="Proteomes" id="UP000253790">
    <property type="component" value="Chromosome"/>
</dbReference>
<evidence type="ECO:0000259" key="7">
    <source>
        <dbReference type="Pfam" id="PF00155"/>
    </source>
</evidence>
<dbReference type="GO" id="GO:0006520">
    <property type="term" value="P:amino acid metabolic process"/>
    <property type="evidence" value="ECO:0007669"/>
    <property type="project" value="InterPro"/>
</dbReference>
<dbReference type="CDD" id="cd00609">
    <property type="entry name" value="AAT_like"/>
    <property type="match status" value="1"/>
</dbReference>
<evidence type="ECO:0000256" key="2">
    <source>
        <dbReference type="ARBA" id="ARBA00007441"/>
    </source>
</evidence>
<dbReference type="InterPro" id="IPR004839">
    <property type="entry name" value="Aminotransferase_I/II_large"/>
</dbReference>
<reference evidence="8 9" key="1">
    <citation type="submission" date="2018-07" db="EMBL/GenBank/DDBJ databases">
        <title>Complete genome sequencing of Ornithinimicrobium sp. AMA3305.</title>
        <authorList>
            <person name="Bae J.-W."/>
        </authorList>
    </citation>
    <scope>NUCLEOTIDE SEQUENCE [LARGE SCALE GENOMIC DNA]</scope>
    <source>
        <strain evidence="8 9">AMA3305</strain>
    </source>
</reference>
<gene>
    <name evidence="8" type="ORF">DV701_09280</name>
</gene>
<evidence type="ECO:0000256" key="5">
    <source>
        <dbReference type="ARBA" id="ARBA00022898"/>
    </source>
</evidence>
<dbReference type="GO" id="GO:0008483">
    <property type="term" value="F:transaminase activity"/>
    <property type="evidence" value="ECO:0007669"/>
    <property type="project" value="UniProtKB-KW"/>
</dbReference>
<dbReference type="InterPro" id="IPR015424">
    <property type="entry name" value="PyrdxlP-dep_Trfase"/>
</dbReference>
<evidence type="ECO:0000256" key="4">
    <source>
        <dbReference type="ARBA" id="ARBA00022679"/>
    </source>
</evidence>
<name>A0A345NMM7_9MICO</name>
<dbReference type="EC" id="2.6.1.-" evidence="6"/>
<dbReference type="AlphaFoldDB" id="A0A345NMM7"/>
<dbReference type="KEGG" id="orn:DV701_09280"/>
<dbReference type="InterPro" id="IPR004838">
    <property type="entry name" value="NHTrfase_class1_PyrdxlP-BS"/>
</dbReference>
<dbReference type="InterPro" id="IPR050596">
    <property type="entry name" value="AspAT/PAT-like"/>
</dbReference>
<keyword evidence="5" id="KW-0663">Pyridoxal phosphate</keyword>
<protein>
    <recommendedName>
        <fullName evidence="6">Aminotransferase</fullName>
        <ecNumber evidence="6">2.6.1.-</ecNumber>
    </recommendedName>
</protein>
<accession>A0A345NMM7</accession>
<dbReference type="PANTHER" id="PTHR46383:SF2">
    <property type="entry name" value="AMINOTRANSFERASE"/>
    <property type="match status" value="1"/>
</dbReference>
<keyword evidence="4 6" id="KW-0808">Transferase</keyword>
<dbReference type="InterPro" id="IPR015421">
    <property type="entry name" value="PyrdxlP-dep_Trfase_major"/>
</dbReference>
<dbReference type="PANTHER" id="PTHR46383">
    <property type="entry name" value="ASPARTATE AMINOTRANSFERASE"/>
    <property type="match status" value="1"/>
</dbReference>
<evidence type="ECO:0000256" key="6">
    <source>
        <dbReference type="RuleBase" id="RU000481"/>
    </source>
</evidence>
<dbReference type="GO" id="GO:0030170">
    <property type="term" value="F:pyridoxal phosphate binding"/>
    <property type="evidence" value="ECO:0007669"/>
    <property type="project" value="InterPro"/>
</dbReference>
<dbReference type="Gene3D" id="3.40.640.10">
    <property type="entry name" value="Type I PLP-dependent aspartate aminotransferase-like (Major domain)"/>
    <property type="match status" value="1"/>
</dbReference>
<evidence type="ECO:0000313" key="8">
    <source>
        <dbReference type="EMBL" id="AXH96285.1"/>
    </source>
</evidence>
<dbReference type="Pfam" id="PF00155">
    <property type="entry name" value="Aminotran_1_2"/>
    <property type="match status" value="1"/>
</dbReference>
<dbReference type="RefSeq" id="WP_114928050.1">
    <property type="nucleotide sequence ID" value="NZ_CP031229.1"/>
</dbReference>
<comment type="similarity">
    <text evidence="2 6">Belongs to the class-I pyridoxal-phosphate-dependent aminotransferase family.</text>
</comment>
<feature type="domain" description="Aminotransferase class I/classII large" evidence="7">
    <location>
        <begin position="30"/>
        <end position="376"/>
    </location>
</feature>
<evidence type="ECO:0000313" key="9">
    <source>
        <dbReference type="Proteomes" id="UP000253790"/>
    </source>
</evidence>
<dbReference type="SUPFAM" id="SSF53383">
    <property type="entry name" value="PLP-dependent transferases"/>
    <property type="match status" value="1"/>
</dbReference>
<dbReference type="OrthoDB" id="4436468at2"/>
<comment type="cofactor">
    <cofactor evidence="1 6">
        <name>pyridoxal 5'-phosphate</name>
        <dbReference type="ChEBI" id="CHEBI:597326"/>
    </cofactor>
</comment>
<proteinExistence type="inferred from homology"/>
<sequence length="386" mass="41446">MRVSRRSAVEPFYVMEVLKAAAQRQRSHGDVIMLCAGQPSTPGPGPALDAAVAATTTQVLGYTESTGILPLRHAIADHHRETTGVDVSPEDVVTFPGSSGAFTTLFLAAFDPGDTVAMTRPGYPAYRNSLQALGCEVLELDCGPQTRYQPTVEMLAALDEPPAGLIVASPANPTGTIIDPEELAALARWCEGHGTLLVSDEIYHGLSYGRPTASAWQTSREAVVVGSVSKFFSMTGWRVGWLLAPPALRRPLEVLTGNLNICPPTVSQYAALGALSPQARAELEGHRQRYAVTRDLLLRRLPEVGLRDYAPPDGAFYAWCDVGHLTDDSVAWCRDLLADCGVAITPGVDFDTREGHRRVRLSFAGSTAQVDEALDRMAASPLLQGR</sequence>
<evidence type="ECO:0000256" key="1">
    <source>
        <dbReference type="ARBA" id="ARBA00001933"/>
    </source>
</evidence>
<keyword evidence="3 6" id="KW-0032">Aminotransferase</keyword>
<dbReference type="PROSITE" id="PS00105">
    <property type="entry name" value="AA_TRANSFER_CLASS_1"/>
    <property type="match status" value="1"/>
</dbReference>
<organism evidence="8 9">
    <name type="scientific">Ornithinimicrobium avium</name>
    <dbReference type="NCBI Taxonomy" id="2283195"/>
    <lineage>
        <taxon>Bacteria</taxon>
        <taxon>Bacillati</taxon>
        <taxon>Actinomycetota</taxon>
        <taxon>Actinomycetes</taxon>
        <taxon>Micrococcales</taxon>
        <taxon>Ornithinimicrobiaceae</taxon>
        <taxon>Ornithinimicrobium</taxon>
    </lineage>
</organism>